<dbReference type="EMBL" id="HACG01011770">
    <property type="protein sequence ID" value="CEK58635.1"/>
    <property type="molecule type" value="Transcribed_RNA"/>
</dbReference>
<reference evidence="1" key="1">
    <citation type="submission" date="2014-12" db="EMBL/GenBank/DDBJ databases">
        <title>Insight into the proteome of Arion vulgaris.</title>
        <authorList>
            <person name="Aradska J."/>
            <person name="Bulat T."/>
            <person name="Smidak R."/>
            <person name="Sarate P."/>
            <person name="Gangsoo J."/>
            <person name="Sialana F."/>
            <person name="Bilban M."/>
            <person name="Lubec G."/>
        </authorList>
    </citation>
    <scope>NUCLEOTIDE SEQUENCE</scope>
    <source>
        <tissue evidence="1">Skin</tissue>
    </source>
</reference>
<evidence type="ECO:0000313" key="1">
    <source>
        <dbReference type="EMBL" id="CEK58635.1"/>
    </source>
</evidence>
<sequence>MYFQVGCNESDVLQRTCCSKRVNANDSKAYTASMSKTHHRKKLLLSSQIPYKASHSRYKK</sequence>
<proteinExistence type="predicted"/>
<name>A0A0B6YT10_9EUPU</name>
<feature type="non-terminal residue" evidence="1">
    <location>
        <position position="60"/>
    </location>
</feature>
<accession>A0A0B6YT10</accession>
<dbReference type="AlphaFoldDB" id="A0A0B6YT10"/>
<gene>
    <name evidence="1" type="primary">ORF33732</name>
</gene>
<protein>
    <submittedName>
        <fullName evidence="1">Uncharacterized protein</fullName>
    </submittedName>
</protein>
<organism evidence="1">
    <name type="scientific">Arion vulgaris</name>
    <dbReference type="NCBI Taxonomy" id="1028688"/>
    <lineage>
        <taxon>Eukaryota</taxon>
        <taxon>Metazoa</taxon>
        <taxon>Spiralia</taxon>
        <taxon>Lophotrochozoa</taxon>
        <taxon>Mollusca</taxon>
        <taxon>Gastropoda</taxon>
        <taxon>Heterobranchia</taxon>
        <taxon>Euthyneura</taxon>
        <taxon>Panpulmonata</taxon>
        <taxon>Eupulmonata</taxon>
        <taxon>Stylommatophora</taxon>
        <taxon>Helicina</taxon>
        <taxon>Arionoidea</taxon>
        <taxon>Arionidae</taxon>
        <taxon>Arion</taxon>
    </lineage>
</organism>